<dbReference type="Gene3D" id="3.30.420.10">
    <property type="entry name" value="Ribonuclease H-like superfamily/Ribonuclease H"/>
    <property type="match status" value="1"/>
</dbReference>
<dbReference type="PANTHER" id="PTHR30231:SF42">
    <property type="entry name" value="EXONUCLEASE"/>
    <property type="match status" value="1"/>
</dbReference>
<keyword evidence="2" id="KW-0269">Exonuclease</keyword>
<dbReference type="InterPro" id="IPR012337">
    <property type="entry name" value="RNaseH-like_sf"/>
</dbReference>
<reference evidence="3" key="1">
    <citation type="journal article" date="2019" name="Int. J. Syst. Evol. Microbiol.">
        <title>The Global Catalogue of Microorganisms (GCM) 10K type strain sequencing project: providing services to taxonomists for standard genome sequencing and annotation.</title>
        <authorList>
            <consortium name="The Broad Institute Genomics Platform"/>
            <consortium name="The Broad Institute Genome Sequencing Center for Infectious Disease"/>
            <person name="Wu L."/>
            <person name="Ma J."/>
        </authorList>
    </citation>
    <scope>NUCLEOTIDE SEQUENCE [LARGE SCALE GENOMIC DNA]</scope>
    <source>
        <strain evidence="3">CCUG 56108</strain>
    </source>
</reference>
<dbReference type="RefSeq" id="WP_238208700.1">
    <property type="nucleotide sequence ID" value="NZ_JBHTND010000051.1"/>
</dbReference>
<dbReference type="GO" id="GO:0004527">
    <property type="term" value="F:exonuclease activity"/>
    <property type="evidence" value="ECO:0007669"/>
    <property type="project" value="UniProtKB-KW"/>
</dbReference>
<evidence type="ECO:0000313" key="2">
    <source>
        <dbReference type="EMBL" id="MFD1304084.1"/>
    </source>
</evidence>
<accession>A0ABW3X5H5</accession>
<dbReference type="PANTHER" id="PTHR30231">
    <property type="entry name" value="DNA POLYMERASE III SUBUNIT EPSILON"/>
    <property type="match status" value="1"/>
</dbReference>
<sequence length="292" mass="31659">MNFIALDVETANPDMASICAVGLVRFENGLPVSDTHFLVDPEDYFDPMNVAIHGITAEKVTGSPKMGELLPVISRALTKNVVIHHHHFDRTAFQRAAIKHSHPPLDCQWLDTVMVARRSWPEFAGSGGYGLRSLARAFGIQFRHHDAREDARASGIIMMRAIADSGIDLDKWTKRVRLPISGIPHSVTYRAGQTKAGIADGPLAGEVLVMTGTLSMLKSEMAILAANAGYAVAPSVTKFTTLLVVGDQDARRVGSSGKSAKHMKAEKMIAEGHPIRIMRESDFLVLLATAAV</sequence>
<dbReference type="Pfam" id="PF00929">
    <property type="entry name" value="RNase_T"/>
    <property type="match status" value="1"/>
</dbReference>
<dbReference type="SUPFAM" id="SSF52113">
    <property type="entry name" value="BRCT domain"/>
    <property type="match status" value="1"/>
</dbReference>
<dbReference type="SMART" id="SM00479">
    <property type="entry name" value="EXOIII"/>
    <property type="match status" value="1"/>
</dbReference>
<dbReference type="SUPFAM" id="SSF53098">
    <property type="entry name" value="Ribonuclease H-like"/>
    <property type="match status" value="1"/>
</dbReference>
<dbReference type="CDD" id="cd17748">
    <property type="entry name" value="BRCT_DNA_ligase_like"/>
    <property type="match status" value="1"/>
</dbReference>
<dbReference type="Gene3D" id="3.40.50.10190">
    <property type="entry name" value="BRCT domain"/>
    <property type="match status" value="1"/>
</dbReference>
<dbReference type="CDD" id="cd06130">
    <property type="entry name" value="DNA_pol_III_epsilon_like"/>
    <property type="match status" value="1"/>
</dbReference>
<dbReference type="InterPro" id="IPR036420">
    <property type="entry name" value="BRCT_dom_sf"/>
</dbReference>
<keyword evidence="2" id="KW-0540">Nuclease</keyword>
<keyword evidence="3" id="KW-1185">Reference proteome</keyword>
<dbReference type="InterPro" id="IPR036397">
    <property type="entry name" value="RNaseH_sf"/>
</dbReference>
<keyword evidence="2" id="KW-0378">Hydrolase</keyword>
<dbReference type="EMBL" id="JBHTND010000051">
    <property type="protein sequence ID" value="MFD1304084.1"/>
    <property type="molecule type" value="Genomic_DNA"/>
</dbReference>
<dbReference type="Proteomes" id="UP001597176">
    <property type="component" value="Unassembled WGS sequence"/>
</dbReference>
<feature type="domain" description="Exonuclease" evidence="1">
    <location>
        <begin position="2"/>
        <end position="167"/>
    </location>
</feature>
<comment type="caution">
    <text evidence="2">The sequence shown here is derived from an EMBL/GenBank/DDBJ whole genome shotgun (WGS) entry which is preliminary data.</text>
</comment>
<evidence type="ECO:0000259" key="1">
    <source>
        <dbReference type="SMART" id="SM00479"/>
    </source>
</evidence>
<name>A0ABW3X5H5_9HYPH</name>
<dbReference type="InterPro" id="IPR013520">
    <property type="entry name" value="Ribonucl_H"/>
</dbReference>
<gene>
    <name evidence="2" type="ORF">ACFQ4G_21210</name>
</gene>
<evidence type="ECO:0000313" key="3">
    <source>
        <dbReference type="Proteomes" id="UP001597176"/>
    </source>
</evidence>
<protein>
    <submittedName>
        <fullName evidence="2">Exonuclease domain-containing protein</fullName>
    </submittedName>
</protein>
<proteinExistence type="predicted"/>
<organism evidence="2 3">
    <name type="scientific">Methylobacterium marchantiae</name>
    <dbReference type="NCBI Taxonomy" id="600331"/>
    <lineage>
        <taxon>Bacteria</taxon>
        <taxon>Pseudomonadati</taxon>
        <taxon>Pseudomonadota</taxon>
        <taxon>Alphaproteobacteria</taxon>
        <taxon>Hyphomicrobiales</taxon>
        <taxon>Methylobacteriaceae</taxon>
        <taxon>Methylobacterium</taxon>
    </lineage>
</organism>